<dbReference type="PANTHER" id="PTHR43636">
    <property type="entry name" value="ELONGATION FACTOR G, MITOCHONDRIAL"/>
    <property type="match status" value="1"/>
</dbReference>
<dbReference type="Gene3D" id="3.40.50.300">
    <property type="entry name" value="P-loop containing nucleotide triphosphate hydrolases"/>
    <property type="match status" value="1"/>
</dbReference>
<dbReference type="GO" id="GO:0005525">
    <property type="term" value="F:GTP binding"/>
    <property type="evidence" value="ECO:0007669"/>
    <property type="project" value="InterPro"/>
</dbReference>
<dbReference type="NCBIfam" id="TIGR00231">
    <property type="entry name" value="small_GTP"/>
    <property type="match status" value="1"/>
</dbReference>
<dbReference type="PANTHER" id="PTHR43636:SF2">
    <property type="entry name" value="ELONGATION FACTOR G, MITOCHONDRIAL"/>
    <property type="match status" value="1"/>
</dbReference>
<sequence length="247" mass="27503">MRLLGAAAVAALGRGRAPASLGWQRKQVNWKACRWSSSGVIPNEKIRNIGISAHIDSGKTTLTERVLYYTGRIAKMHEVKGKDGVGAVMDSMELERQRGITIQSAATYTMWKDVNINIIDTPGHVDFTIEVERALRVLDGAVLVLCAVGGVQCQTMTVNRQMKRYNVPFLTFINKLDRMGSNPARALQQMSQIVRYGEIPAELRAAATDHRQELIECVANSDEQLGEMFLEEKIPSISDLKQFEELL</sequence>
<dbReference type="GO" id="GO:0003924">
    <property type="term" value="F:GTPase activity"/>
    <property type="evidence" value="ECO:0007669"/>
    <property type="project" value="InterPro"/>
</dbReference>
<evidence type="ECO:0000313" key="4">
    <source>
        <dbReference type="EMBL" id="ALQ34275.1"/>
    </source>
</evidence>
<dbReference type="PeptideAtlas" id="A0A0S2Z5W5"/>
<dbReference type="InterPro" id="IPR000795">
    <property type="entry name" value="T_Tr_GTP-bd_dom"/>
</dbReference>
<dbReference type="GO" id="GO:0003746">
    <property type="term" value="F:translation elongation factor activity"/>
    <property type="evidence" value="ECO:0007669"/>
    <property type="project" value="UniProtKB-KW"/>
</dbReference>
<dbReference type="Pfam" id="PF00009">
    <property type="entry name" value="GTP_EFTU"/>
    <property type="match status" value="1"/>
</dbReference>
<gene>
    <name evidence="4" type="primary">GFM1</name>
</gene>
<protein>
    <submittedName>
        <fullName evidence="4">G elongation factor mitochondrial 1 isoform 3</fullName>
    </submittedName>
</protein>
<dbReference type="OrthoDB" id="198619at2759"/>
<evidence type="ECO:0000256" key="2">
    <source>
        <dbReference type="ARBA" id="ARBA00022917"/>
    </source>
</evidence>
<dbReference type="AlphaFoldDB" id="A0A0S2Z5W5"/>
<dbReference type="FunFam" id="3.40.50.300:FF:002372">
    <property type="entry name" value="Elongation factor G, mitochondrial"/>
    <property type="match status" value="1"/>
</dbReference>
<dbReference type="PROSITE" id="PS00301">
    <property type="entry name" value="G_TR_1"/>
    <property type="match status" value="1"/>
</dbReference>
<evidence type="ECO:0000256" key="1">
    <source>
        <dbReference type="ARBA" id="ARBA00022768"/>
    </source>
</evidence>
<dbReference type="ChiTaRS" id="GFM1">
    <property type="organism name" value="human"/>
</dbReference>
<feature type="domain" description="Tr-type G" evidence="3">
    <location>
        <begin position="44"/>
        <end position="247"/>
    </location>
</feature>
<keyword evidence="1 4" id="KW-0251">Elongation factor</keyword>
<keyword evidence="2" id="KW-0648">Protein biosynthesis</keyword>
<accession>A0A0S2Z5W5</accession>
<proteinExistence type="evidence at transcript level"/>
<evidence type="ECO:0000259" key="3">
    <source>
        <dbReference type="PROSITE" id="PS51722"/>
    </source>
</evidence>
<dbReference type="PRINTS" id="PR00315">
    <property type="entry name" value="ELONGATNFCT"/>
</dbReference>
<name>A0A0S2Z5W5_HUMAN</name>
<dbReference type="EMBL" id="KU178817">
    <property type="protein sequence ID" value="ALQ34275.1"/>
    <property type="molecule type" value="mRNA"/>
</dbReference>
<dbReference type="SUPFAM" id="SSF52540">
    <property type="entry name" value="P-loop containing nucleoside triphosphate hydrolases"/>
    <property type="match status" value="1"/>
</dbReference>
<dbReference type="InterPro" id="IPR031157">
    <property type="entry name" value="G_TR_CS"/>
</dbReference>
<dbReference type="InterPro" id="IPR005225">
    <property type="entry name" value="Small_GTP-bd"/>
</dbReference>
<dbReference type="PROSITE" id="PS51722">
    <property type="entry name" value="G_TR_2"/>
    <property type="match status" value="1"/>
</dbReference>
<reference evidence="4" key="1">
    <citation type="journal article" date="2016" name="Cell">
        <title>Widespread Expansion of Protein Interaction Capabilities by Alternative Splicing.</title>
        <authorList>
            <person name="Yang X."/>
            <person name="Coulombe-Huntington J."/>
            <person name="Kang S."/>
            <person name="Sheynkman G.M."/>
            <person name="Hao T."/>
            <person name="Richardson A."/>
            <person name="Sun S."/>
            <person name="Yang F."/>
            <person name="Shen Y.A."/>
            <person name="Murray R."/>
            <person name="Spirohn K."/>
            <person name="Begg B.E."/>
            <person name="Duran-Frigola M."/>
            <person name="MacWilliams A."/>
            <person name="Pevzner S.J."/>
            <person name="Zhong Q."/>
            <person name="Trigg S.A."/>
            <person name="Tam S."/>
            <person name="Ghamsari L."/>
            <person name="Sahni N."/>
            <person name="Yi S."/>
            <person name="Rodriguez M.D."/>
            <person name="Balcha D."/>
            <person name="Tan G."/>
            <person name="Costanzo M."/>
            <person name="Andrews B."/>
            <person name="Boone C."/>
            <person name="Zhou X.J."/>
            <person name="Salehi-Ashtiani K."/>
            <person name="Charloteaux B."/>
            <person name="Chen A."/>
            <person name="Calderwood M.A."/>
            <person name="Aloy P."/>
            <person name="Roth F.P."/>
            <person name="Hill D.E."/>
            <person name="Iakoucheva L.M."/>
            <person name="Xia Y."/>
            <person name="Vidal M."/>
        </authorList>
    </citation>
    <scope>NUCLEOTIDE SEQUENCE</scope>
</reference>
<organism evidence="4">
    <name type="scientific">Homo sapiens</name>
    <name type="common">Human</name>
    <dbReference type="NCBI Taxonomy" id="9606"/>
    <lineage>
        <taxon>Eukaryota</taxon>
        <taxon>Metazoa</taxon>
        <taxon>Chordata</taxon>
        <taxon>Craniata</taxon>
        <taxon>Vertebrata</taxon>
        <taxon>Euteleostomi</taxon>
        <taxon>Mammalia</taxon>
        <taxon>Eutheria</taxon>
        <taxon>Euarchontoglires</taxon>
        <taxon>Primates</taxon>
        <taxon>Haplorrhini</taxon>
        <taxon>Catarrhini</taxon>
        <taxon>Hominidae</taxon>
        <taxon>Homo</taxon>
    </lineage>
</organism>
<dbReference type="InterPro" id="IPR027417">
    <property type="entry name" value="P-loop_NTPase"/>
</dbReference>